<organism evidence="10 11">
    <name type="scientific">Planococcus koreensis</name>
    <dbReference type="NCBI Taxonomy" id="112331"/>
    <lineage>
        <taxon>Bacteria</taxon>
        <taxon>Bacillati</taxon>
        <taxon>Bacillota</taxon>
        <taxon>Bacilli</taxon>
        <taxon>Bacillales</taxon>
        <taxon>Caryophanaceae</taxon>
        <taxon>Planococcus</taxon>
    </lineage>
</organism>
<dbReference type="EMBL" id="JACHHE010000005">
    <property type="protein sequence ID" value="MBB5180865.1"/>
    <property type="molecule type" value="Genomic_DNA"/>
</dbReference>
<evidence type="ECO:0000256" key="2">
    <source>
        <dbReference type="ARBA" id="ARBA00022475"/>
    </source>
</evidence>
<dbReference type="GO" id="GO:0030420">
    <property type="term" value="P:establishment of competence for transformation"/>
    <property type="evidence" value="ECO:0007669"/>
    <property type="project" value="InterPro"/>
</dbReference>
<evidence type="ECO:0000256" key="7">
    <source>
        <dbReference type="ARBA" id="ARBA00023136"/>
    </source>
</evidence>
<feature type="domain" description="General secretion pathway GspH" evidence="9">
    <location>
        <begin position="31"/>
        <end position="115"/>
    </location>
</feature>
<keyword evidence="8" id="KW-0732">Signal</keyword>
<evidence type="ECO:0000256" key="3">
    <source>
        <dbReference type="ARBA" id="ARBA00022481"/>
    </source>
</evidence>
<keyword evidence="5" id="KW-0812">Transmembrane</keyword>
<keyword evidence="11" id="KW-1185">Reference proteome</keyword>
<feature type="signal peptide" evidence="8">
    <location>
        <begin position="1"/>
        <end position="20"/>
    </location>
</feature>
<keyword evidence="6" id="KW-1133">Transmembrane helix</keyword>
<dbReference type="GO" id="GO:0015628">
    <property type="term" value="P:protein secretion by the type II secretion system"/>
    <property type="evidence" value="ECO:0007669"/>
    <property type="project" value="InterPro"/>
</dbReference>
<keyword evidence="4" id="KW-0997">Cell inner membrane</keyword>
<evidence type="ECO:0000256" key="1">
    <source>
        <dbReference type="ARBA" id="ARBA00004377"/>
    </source>
</evidence>
<gene>
    <name evidence="10" type="ORF">HNQ44_002294</name>
</gene>
<evidence type="ECO:0000256" key="8">
    <source>
        <dbReference type="SAM" id="SignalP"/>
    </source>
</evidence>
<evidence type="ECO:0000313" key="11">
    <source>
        <dbReference type="Proteomes" id="UP000525923"/>
    </source>
</evidence>
<dbReference type="GO" id="GO:0005886">
    <property type="term" value="C:plasma membrane"/>
    <property type="evidence" value="ECO:0007669"/>
    <property type="project" value="UniProtKB-SubCell"/>
</dbReference>
<dbReference type="Proteomes" id="UP000525923">
    <property type="component" value="Unassembled WGS sequence"/>
</dbReference>
<proteinExistence type="predicted"/>
<name>A0A7W8FUQ5_9BACL</name>
<dbReference type="AlphaFoldDB" id="A0A7W8FUQ5"/>
<keyword evidence="7" id="KW-0472">Membrane</keyword>
<evidence type="ECO:0000259" key="9">
    <source>
        <dbReference type="Pfam" id="PF12019"/>
    </source>
</evidence>
<comment type="subcellular location">
    <subcellularLocation>
        <location evidence="1">Cell inner membrane</location>
        <topology evidence="1">Single-pass membrane protein</topology>
    </subcellularLocation>
</comment>
<keyword evidence="2" id="KW-1003">Cell membrane</keyword>
<sequence length="129" mass="14231">MLSLLMTVSLIAVPSYQAMATDREEQRFFDSLMRDIYYAQSESYRTNAPVMVVFRETEGRYEVVQSFKAILPPRKLPATVKLKATSNLKAVSFSANGSVTAAGTLLFDTSDGEKSLIVHIGKGRLVFSG</sequence>
<accession>A0A7W8FUQ5</accession>
<evidence type="ECO:0000256" key="4">
    <source>
        <dbReference type="ARBA" id="ARBA00022519"/>
    </source>
</evidence>
<dbReference type="InterPro" id="IPR022346">
    <property type="entry name" value="T2SS_GspH"/>
</dbReference>
<dbReference type="GO" id="GO:0015627">
    <property type="term" value="C:type II protein secretion system complex"/>
    <property type="evidence" value="ECO:0007669"/>
    <property type="project" value="InterPro"/>
</dbReference>
<comment type="caution">
    <text evidence="10">The sequence shown here is derived from an EMBL/GenBank/DDBJ whole genome shotgun (WGS) entry which is preliminary data.</text>
</comment>
<reference evidence="10 11" key="1">
    <citation type="submission" date="2020-08" db="EMBL/GenBank/DDBJ databases">
        <title>Genomic Encyclopedia of Type Strains, Phase IV (KMG-IV): sequencing the most valuable type-strain genomes for metagenomic binning, comparative biology and taxonomic classification.</title>
        <authorList>
            <person name="Goeker M."/>
        </authorList>
    </citation>
    <scope>NUCLEOTIDE SEQUENCE [LARGE SCALE GENOMIC DNA]</scope>
    <source>
        <strain evidence="10 11">DSM 15895</strain>
    </source>
</reference>
<protein>
    <submittedName>
        <fullName evidence="10">Competence protein ComGD</fullName>
    </submittedName>
</protein>
<keyword evidence="3" id="KW-0488">Methylation</keyword>
<dbReference type="Pfam" id="PF12019">
    <property type="entry name" value="GspH"/>
    <property type="match status" value="1"/>
</dbReference>
<dbReference type="PIRSF" id="PIRSF021292">
    <property type="entry name" value="Competence_ComGD"/>
    <property type="match status" value="1"/>
</dbReference>
<evidence type="ECO:0000256" key="5">
    <source>
        <dbReference type="ARBA" id="ARBA00022692"/>
    </source>
</evidence>
<evidence type="ECO:0000313" key="10">
    <source>
        <dbReference type="EMBL" id="MBB5180865.1"/>
    </source>
</evidence>
<feature type="chain" id="PRO_5030944004" evidence="8">
    <location>
        <begin position="21"/>
        <end position="129"/>
    </location>
</feature>
<dbReference type="InterPro" id="IPR016785">
    <property type="entry name" value="ComGD"/>
</dbReference>
<evidence type="ECO:0000256" key="6">
    <source>
        <dbReference type="ARBA" id="ARBA00022989"/>
    </source>
</evidence>